<keyword evidence="8" id="KW-1185">Reference proteome</keyword>
<proteinExistence type="inferred from homology"/>
<evidence type="ECO:0000256" key="1">
    <source>
        <dbReference type="ARBA" id="ARBA00005854"/>
    </source>
</evidence>
<accession>A0ABS9KGA3</accession>
<keyword evidence="3" id="KW-0520">NAD</keyword>
<dbReference type="SUPFAM" id="SSF52283">
    <property type="entry name" value="Formate/glycerate dehydrogenase catalytic domain-like"/>
    <property type="match status" value="1"/>
</dbReference>
<dbReference type="InterPro" id="IPR006139">
    <property type="entry name" value="D-isomer_2_OHA_DH_cat_dom"/>
</dbReference>
<dbReference type="InterPro" id="IPR029753">
    <property type="entry name" value="D-isomer_DH_CS"/>
</dbReference>
<dbReference type="PANTHER" id="PTHR43761">
    <property type="entry name" value="D-ISOMER SPECIFIC 2-HYDROXYACID DEHYDROGENASE FAMILY PROTEIN (AFU_ORTHOLOGUE AFUA_1G13630)"/>
    <property type="match status" value="1"/>
</dbReference>
<evidence type="ECO:0000259" key="6">
    <source>
        <dbReference type="Pfam" id="PF02826"/>
    </source>
</evidence>
<keyword evidence="2 4" id="KW-0560">Oxidoreductase</keyword>
<reference evidence="7" key="2">
    <citation type="submission" date="2024-05" db="EMBL/GenBank/DDBJ databases">
        <title>Rhodohalobacter halophilus gen. nov., sp. nov., a moderately halophilic member of the family Balneolaceae.</title>
        <authorList>
            <person name="Xia J."/>
        </authorList>
    </citation>
    <scope>NUCLEOTIDE SEQUENCE</scope>
    <source>
        <strain evidence="7">WB101</strain>
    </source>
</reference>
<dbReference type="PROSITE" id="PS00671">
    <property type="entry name" value="D_2_HYDROXYACID_DH_3"/>
    <property type="match status" value="1"/>
</dbReference>
<reference evidence="7" key="1">
    <citation type="submission" date="2022-01" db="EMBL/GenBank/DDBJ databases">
        <authorList>
            <person name="Wang Y."/>
        </authorList>
    </citation>
    <scope>NUCLEOTIDE SEQUENCE</scope>
    <source>
        <strain evidence="7">WB101</strain>
    </source>
</reference>
<evidence type="ECO:0000256" key="3">
    <source>
        <dbReference type="ARBA" id="ARBA00023027"/>
    </source>
</evidence>
<dbReference type="CDD" id="cd12162">
    <property type="entry name" value="2-Hacid_dh_4"/>
    <property type="match status" value="1"/>
</dbReference>
<dbReference type="PANTHER" id="PTHR43761:SF1">
    <property type="entry name" value="D-ISOMER SPECIFIC 2-HYDROXYACID DEHYDROGENASE CATALYTIC DOMAIN-CONTAINING PROTEIN-RELATED"/>
    <property type="match status" value="1"/>
</dbReference>
<protein>
    <submittedName>
        <fullName evidence="7">D-2-hydroxyacid dehydrogenase</fullName>
    </submittedName>
</protein>
<evidence type="ECO:0000256" key="4">
    <source>
        <dbReference type="RuleBase" id="RU003719"/>
    </source>
</evidence>
<comment type="caution">
    <text evidence="7">The sequence shown here is derived from an EMBL/GenBank/DDBJ whole genome shotgun (WGS) entry which is preliminary data.</text>
</comment>
<evidence type="ECO:0000259" key="5">
    <source>
        <dbReference type="Pfam" id="PF00389"/>
    </source>
</evidence>
<evidence type="ECO:0000256" key="2">
    <source>
        <dbReference type="ARBA" id="ARBA00023002"/>
    </source>
</evidence>
<name>A0ABS9KGA3_9BACT</name>
<dbReference type="SUPFAM" id="SSF51735">
    <property type="entry name" value="NAD(P)-binding Rossmann-fold domains"/>
    <property type="match status" value="1"/>
</dbReference>
<evidence type="ECO:0000313" key="7">
    <source>
        <dbReference type="EMBL" id="MCG2589872.1"/>
    </source>
</evidence>
<organism evidence="7 8">
    <name type="scientific">Rhodohalobacter sulfatireducens</name>
    <dbReference type="NCBI Taxonomy" id="2911366"/>
    <lineage>
        <taxon>Bacteria</taxon>
        <taxon>Pseudomonadati</taxon>
        <taxon>Balneolota</taxon>
        <taxon>Balneolia</taxon>
        <taxon>Balneolales</taxon>
        <taxon>Balneolaceae</taxon>
        <taxon>Rhodohalobacter</taxon>
    </lineage>
</organism>
<feature type="domain" description="D-isomer specific 2-hydroxyacid dehydrogenase catalytic" evidence="5">
    <location>
        <begin position="15"/>
        <end position="312"/>
    </location>
</feature>
<evidence type="ECO:0000313" key="8">
    <source>
        <dbReference type="Proteomes" id="UP001165366"/>
    </source>
</evidence>
<dbReference type="Proteomes" id="UP001165366">
    <property type="component" value="Unassembled WGS sequence"/>
</dbReference>
<feature type="domain" description="D-isomer specific 2-hydroxyacid dehydrogenase NAD-binding" evidence="6">
    <location>
        <begin position="108"/>
        <end position="289"/>
    </location>
</feature>
<sequence length="313" mass="34407">MSMNIVFLDAKTVGDVPNLKDLEKFGDVTFYQTTSPDQTKERMKEADIVITNKVVLNRELIEGAEKLKLICVAATGMNNIDRDTAKEAEIPVKNVDGYSSNSVAQTTFAMILHLVQKISQYDQFVKGGEYAEHDIFTNMDISYSEIYGKQFGIIGLGNIGSKVAAIAEAFGAKVVYYSTSGRNLDQPYPHKDLSELLKTSDFVSIHAPLNEKTEGLIGYDELKLMKESAIVINAGRGGIVNEADLAKALDEDQIGGAGLDVFEEEPINADNPLLSIKNKHKLVMTPHIAWASIEARTELIEGVKVNIEEFLSD</sequence>
<dbReference type="EMBL" id="JAKLWS010000022">
    <property type="protein sequence ID" value="MCG2589872.1"/>
    <property type="molecule type" value="Genomic_DNA"/>
</dbReference>
<dbReference type="Gene3D" id="3.40.50.720">
    <property type="entry name" value="NAD(P)-binding Rossmann-like Domain"/>
    <property type="match status" value="2"/>
</dbReference>
<dbReference type="Pfam" id="PF02826">
    <property type="entry name" value="2-Hacid_dh_C"/>
    <property type="match status" value="1"/>
</dbReference>
<comment type="similarity">
    <text evidence="1 4">Belongs to the D-isomer specific 2-hydroxyacid dehydrogenase family.</text>
</comment>
<gene>
    <name evidence="7" type="ORF">L6773_14925</name>
</gene>
<dbReference type="InterPro" id="IPR006140">
    <property type="entry name" value="D-isomer_DH_NAD-bd"/>
</dbReference>
<dbReference type="Pfam" id="PF00389">
    <property type="entry name" value="2-Hacid_dh"/>
    <property type="match status" value="1"/>
</dbReference>
<dbReference type="PROSITE" id="PS00670">
    <property type="entry name" value="D_2_HYDROXYACID_DH_2"/>
    <property type="match status" value="1"/>
</dbReference>
<dbReference type="InterPro" id="IPR036291">
    <property type="entry name" value="NAD(P)-bd_dom_sf"/>
</dbReference>
<dbReference type="NCBIfam" id="NF006263">
    <property type="entry name" value="PRK08410.1"/>
    <property type="match status" value="1"/>
</dbReference>
<dbReference type="InterPro" id="IPR050418">
    <property type="entry name" value="D-iso_2-hydroxyacid_DH_PdxB"/>
</dbReference>